<dbReference type="Pfam" id="PF25213">
    <property type="entry name" value="HVO_A0261_N"/>
    <property type="match status" value="1"/>
</dbReference>
<comment type="caution">
    <text evidence="2">The sequence shown here is derived from an EMBL/GenBank/DDBJ whole genome shotgun (WGS) entry which is preliminary data.</text>
</comment>
<protein>
    <submittedName>
        <fullName evidence="2">Transcriptional regulator</fullName>
    </submittedName>
</protein>
<dbReference type="Gene3D" id="1.10.10.10">
    <property type="entry name" value="Winged helix-like DNA-binding domain superfamily/Winged helix DNA-binding domain"/>
    <property type="match status" value="1"/>
</dbReference>
<dbReference type="RefSeq" id="WP_259133711.1">
    <property type="nucleotide sequence ID" value="NZ_JANUCS010000003.1"/>
</dbReference>
<dbReference type="EMBL" id="QZAB01000257">
    <property type="protein sequence ID" value="RQD86548.1"/>
    <property type="molecule type" value="Genomic_DNA"/>
</dbReference>
<dbReference type="AlphaFoldDB" id="A0A3R7XUX7"/>
<accession>A0A3R7XUX7</accession>
<feature type="domain" description="HVO-A0261-like N-terminal" evidence="1">
    <location>
        <begin position="5"/>
        <end position="78"/>
    </location>
</feature>
<evidence type="ECO:0000313" key="2">
    <source>
        <dbReference type="EMBL" id="RQD86548.1"/>
    </source>
</evidence>
<sequence>MDELIGFVTGSNNRQKVLSILGSKGPADADRIAKITHIFKPSAEKLLNELIEKELIEKKGEMYQLTKLGEDINGEIHTL</sequence>
<dbReference type="SUPFAM" id="SSF46785">
    <property type="entry name" value="Winged helix' DNA-binding domain"/>
    <property type="match status" value="1"/>
</dbReference>
<name>A0A3R7XUX7_9EURY</name>
<organism evidence="2 3">
    <name type="scientific">Methanosalsum natronophilum</name>
    <dbReference type="NCBI Taxonomy" id="768733"/>
    <lineage>
        <taxon>Archaea</taxon>
        <taxon>Methanobacteriati</taxon>
        <taxon>Methanobacteriota</taxon>
        <taxon>Stenosarchaea group</taxon>
        <taxon>Methanomicrobia</taxon>
        <taxon>Methanosarcinales</taxon>
        <taxon>Methanosarcinaceae</taxon>
        <taxon>Methanosalsum</taxon>
    </lineage>
</organism>
<dbReference type="InterPro" id="IPR057527">
    <property type="entry name" value="HVO_A0261-like_N"/>
</dbReference>
<dbReference type="Proteomes" id="UP000284763">
    <property type="component" value="Unassembled WGS sequence"/>
</dbReference>
<dbReference type="InterPro" id="IPR036390">
    <property type="entry name" value="WH_DNA-bd_sf"/>
</dbReference>
<proteinExistence type="predicted"/>
<gene>
    <name evidence="2" type="ORF">D5R95_03875</name>
</gene>
<evidence type="ECO:0000259" key="1">
    <source>
        <dbReference type="Pfam" id="PF25213"/>
    </source>
</evidence>
<reference evidence="2 3" key="1">
    <citation type="submission" date="2018-08" db="EMBL/GenBank/DDBJ databases">
        <title>The metabolism and importance of syntrophic acetate oxidation coupled to methane or sulfide production in haloalkaline environments.</title>
        <authorList>
            <person name="Timmers P.H.A."/>
            <person name="Vavourakis C.D."/>
            <person name="Sorokin D.Y."/>
            <person name="Sinninghe Damste J.S."/>
            <person name="Muyzer G."/>
            <person name="Stams A.J.M."/>
            <person name="Plugge C.M."/>
        </authorList>
    </citation>
    <scope>NUCLEOTIDE SEQUENCE [LARGE SCALE GENOMIC DNA]</scope>
    <source>
        <strain evidence="2">MSAO_Arc3</strain>
    </source>
</reference>
<evidence type="ECO:0000313" key="3">
    <source>
        <dbReference type="Proteomes" id="UP000284763"/>
    </source>
</evidence>
<dbReference type="InterPro" id="IPR036388">
    <property type="entry name" value="WH-like_DNA-bd_sf"/>
</dbReference>